<feature type="signal peptide" evidence="1">
    <location>
        <begin position="1"/>
        <end position="22"/>
    </location>
</feature>
<reference evidence="2 3" key="1">
    <citation type="journal article" date="2012" name="BMC Genomics">
        <title>Comparative genomics of the white-rot fungi, Phanerochaete carnosa and P. chrysosporium, to elucidate the genetic basis of the distinct wood types they colonize.</title>
        <authorList>
            <person name="Suzuki H."/>
            <person name="MacDonald J."/>
            <person name="Syed K."/>
            <person name="Salamov A."/>
            <person name="Hori C."/>
            <person name="Aerts A."/>
            <person name="Henrissat B."/>
            <person name="Wiebenga A."/>
            <person name="vanKuyk P.A."/>
            <person name="Barry K."/>
            <person name="Lindquist E."/>
            <person name="LaButti K."/>
            <person name="Lapidus A."/>
            <person name="Lucas S."/>
            <person name="Coutinho P."/>
            <person name="Gong Y."/>
            <person name="Samejima M."/>
            <person name="Mahadevan R."/>
            <person name="Abou-Zaid M."/>
            <person name="de Vries R.P."/>
            <person name="Igarashi K."/>
            <person name="Yadav J.S."/>
            <person name="Grigoriev I.V."/>
            <person name="Master E.R."/>
        </authorList>
    </citation>
    <scope>NUCLEOTIDE SEQUENCE [LARGE SCALE GENOMIC DNA]</scope>
    <source>
        <strain evidence="2 3">HHB-10118-sp</strain>
    </source>
</reference>
<protein>
    <submittedName>
        <fullName evidence="2">Uncharacterized protein</fullName>
    </submittedName>
</protein>
<dbReference type="RefSeq" id="XP_007401833.1">
    <property type="nucleotide sequence ID" value="XM_007401771.1"/>
</dbReference>
<evidence type="ECO:0000313" key="2">
    <source>
        <dbReference type="EMBL" id="EKM49781.1"/>
    </source>
</evidence>
<dbReference type="HOGENOM" id="CLU_2373485_0_0_1"/>
<proteinExistence type="predicted"/>
<name>K5UJP1_PHACS</name>
<evidence type="ECO:0000313" key="3">
    <source>
        <dbReference type="Proteomes" id="UP000008370"/>
    </source>
</evidence>
<dbReference type="EMBL" id="JH930480">
    <property type="protein sequence ID" value="EKM49781.1"/>
    <property type="molecule type" value="Genomic_DNA"/>
</dbReference>
<evidence type="ECO:0000256" key="1">
    <source>
        <dbReference type="SAM" id="SignalP"/>
    </source>
</evidence>
<dbReference type="Proteomes" id="UP000008370">
    <property type="component" value="Unassembled WGS sequence"/>
</dbReference>
<accession>K5UJP1</accession>
<dbReference type="InParanoid" id="K5UJP1"/>
<keyword evidence="3" id="KW-1185">Reference proteome</keyword>
<sequence length="95" mass="9904">MIARARLSRSLATIVVAAGARAVSVCDEKAAYCKAFDEPVKAKAAQNNYVESEGYNEKEGRTEMSLLPGGNAGGHSSLTSSKIAAVDVCPCRGVK</sequence>
<dbReference type="GeneID" id="18919099"/>
<gene>
    <name evidence="2" type="ORF">PHACADRAFT_265464</name>
</gene>
<keyword evidence="1" id="KW-0732">Signal</keyword>
<dbReference type="KEGG" id="pco:PHACADRAFT_265464"/>
<organism evidence="2 3">
    <name type="scientific">Phanerochaete carnosa (strain HHB-10118-sp)</name>
    <name type="common">White-rot fungus</name>
    <name type="synonym">Peniophora carnosa</name>
    <dbReference type="NCBI Taxonomy" id="650164"/>
    <lineage>
        <taxon>Eukaryota</taxon>
        <taxon>Fungi</taxon>
        <taxon>Dikarya</taxon>
        <taxon>Basidiomycota</taxon>
        <taxon>Agaricomycotina</taxon>
        <taxon>Agaricomycetes</taxon>
        <taxon>Polyporales</taxon>
        <taxon>Phanerochaetaceae</taxon>
        <taxon>Phanerochaete</taxon>
    </lineage>
</organism>
<feature type="chain" id="PRO_5003888599" evidence="1">
    <location>
        <begin position="23"/>
        <end position="95"/>
    </location>
</feature>
<dbReference type="AlphaFoldDB" id="K5UJP1"/>